<reference evidence="2" key="1">
    <citation type="submission" date="2014-09" db="EMBL/GenBank/DDBJ databases">
        <authorList>
            <person name="Magalhaes I.L.F."/>
            <person name="Oliveira U."/>
            <person name="Santos F.R."/>
            <person name="Vidigal T.H.D.A."/>
            <person name="Brescovit A.D."/>
            <person name="Santos A.J."/>
        </authorList>
    </citation>
    <scope>NUCLEOTIDE SEQUENCE</scope>
    <source>
        <tissue evidence="2">Shoot tissue taken approximately 20 cm above the soil surface</tissue>
    </source>
</reference>
<dbReference type="AlphaFoldDB" id="A0A0A9GM65"/>
<feature type="transmembrane region" description="Helical" evidence="1">
    <location>
        <begin position="7"/>
        <end position="24"/>
    </location>
</feature>
<proteinExistence type="predicted"/>
<evidence type="ECO:0000313" key="2">
    <source>
        <dbReference type="EMBL" id="JAE26215.1"/>
    </source>
</evidence>
<protein>
    <submittedName>
        <fullName evidence="2">Uncharacterized protein</fullName>
    </submittedName>
</protein>
<keyword evidence="1" id="KW-0472">Membrane</keyword>
<name>A0A0A9GM65_ARUDO</name>
<keyword evidence="1" id="KW-1133">Transmembrane helix</keyword>
<keyword evidence="1" id="KW-0812">Transmembrane</keyword>
<evidence type="ECO:0000256" key="1">
    <source>
        <dbReference type="SAM" id="Phobius"/>
    </source>
</evidence>
<accession>A0A0A9GM65</accession>
<sequence length="48" mass="5738">MYAFQPSLNLFSLFHFATLVLYYFRKHTSILSAFFFFQSIMAMVHPLI</sequence>
<organism evidence="2">
    <name type="scientific">Arundo donax</name>
    <name type="common">Giant reed</name>
    <name type="synonym">Donax arundinaceus</name>
    <dbReference type="NCBI Taxonomy" id="35708"/>
    <lineage>
        <taxon>Eukaryota</taxon>
        <taxon>Viridiplantae</taxon>
        <taxon>Streptophyta</taxon>
        <taxon>Embryophyta</taxon>
        <taxon>Tracheophyta</taxon>
        <taxon>Spermatophyta</taxon>
        <taxon>Magnoliopsida</taxon>
        <taxon>Liliopsida</taxon>
        <taxon>Poales</taxon>
        <taxon>Poaceae</taxon>
        <taxon>PACMAD clade</taxon>
        <taxon>Arundinoideae</taxon>
        <taxon>Arundineae</taxon>
        <taxon>Arundo</taxon>
    </lineage>
</organism>
<reference evidence="2" key="2">
    <citation type="journal article" date="2015" name="Data Brief">
        <title>Shoot transcriptome of the giant reed, Arundo donax.</title>
        <authorList>
            <person name="Barrero R.A."/>
            <person name="Guerrero F.D."/>
            <person name="Moolhuijzen P."/>
            <person name="Goolsby J.A."/>
            <person name="Tidwell J."/>
            <person name="Bellgard S.E."/>
            <person name="Bellgard M.I."/>
        </authorList>
    </citation>
    <scope>NUCLEOTIDE SEQUENCE</scope>
    <source>
        <tissue evidence="2">Shoot tissue taken approximately 20 cm above the soil surface</tissue>
    </source>
</reference>
<dbReference type="EMBL" id="GBRH01171681">
    <property type="protein sequence ID" value="JAE26215.1"/>
    <property type="molecule type" value="Transcribed_RNA"/>
</dbReference>